<evidence type="ECO:0000313" key="2">
    <source>
        <dbReference type="WBParaSite" id="nRc.2.0.1.t06164-RA"/>
    </source>
</evidence>
<organism evidence="1 2">
    <name type="scientific">Romanomermis culicivorax</name>
    <name type="common">Nematode worm</name>
    <dbReference type="NCBI Taxonomy" id="13658"/>
    <lineage>
        <taxon>Eukaryota</taxon>
        <taxon>Metazoa</taxon>
        <taxon>Ecdysozoa</taxon>
        <taxon>Nematoda</taxon>
        <taxon>Enoplea</taxon>
        <taxon>Dorylaimia</taxon>
        <taxon>Mermithida</taxon>
        <taxon>Mermithoidea</taxon>
        <taxon>Mermithidae</taxon>
        <taxon>Romanomermis</taxon>
    </lineage>
</organism>
<proteinExistence type="predicted"/>
<dbReference type="Proteomes" id="UP000887565">
    <property type="component" value="Unplaced"/>
</dbReference>
<reference evidence="2" key="1">
    <citation type="submission" date="2022-11" db="UniProtKB">
        <authorList>
            <consortium name="WormBaseParasite"/>
        </authorList>
    </citation>
    <scope>IDENTIFICATION</scope>
</reference>
<protein>
    <submittedName>
        <fullName evidence="2">Uncharacterized protein</fullName>
    </submittedName>
</protein>
<name>A0A915HW93_ROMCU</name>
<sequence length="70" mass="7996">MGILVKKVSMTCLCQKWIKEVAFTSLQGQMTPIDDLGDHGKWIEQVGYNAKQLTNKIWKDTEERSTVVIL</sequence>
<accession>A0A915HW93</accession>
<keyword evidence="1" id="KW-1185">Reference proteome</keyword>
<dbReference type="AlphaFoldDB" id="A0A915HW93"/>
<dbReference type="WBParaSite" id="nRc.2.0.1.t06164-RA">
    <property type="protein sequence ID" value="nRc.2.0.1.t06164-RA"/>
    <property type="gene ID" value="nRc.2.0.1.g06164"/>
</dbReference>
<evidence type="ECO:0000313" key="1">
    <source>
        <dbReference type="Proteomes" id="UP000887565"/>
    </source>
</evidence>